<sequence length="74" mass="8115">MDGSPCYKRSKGEALHCEDAPDKQSRLHLPNLFSPKLLSVFSSSGNLYQPHRSKVTTHMASICSSGNQSCIATY</sequence>
<evidence type="ECO:0000313" key="1">
    <source>
        <dbReference type="EMBL" id="KAJ6412725.1"/>
    </source>
</evidence>
<keyword evidence="2" id="KW-1185">Reference proteome</keyword>
<name>A0AAD6JYL7_9ROSI</name>
<organism evidence="1 2">
    <name type="scientific">Salix udensis</name>
    <dbReference type="NCBI Taxonomy" id="889485"/>
    <lineage>
        <taxon>Eukaryota</taxon>
        <taxon>Viridiplantae</taxon>
        <taxon>Streptophyta</taxon>
        <taxon>Embryophyta</taxon>
        <taxon>Tracheophyta</taxon>
        <taxon>Spermatophyta</taxon>
        <taxon>Magnoliopsida</taxon>
        <taxon>eudicotyledons</taxon>
        <taxon>Gunneridae</taxon>
        <taxon>Pentapetalae</taxon>
        <taxon>rosids</taxon>
        <taxon>fabids</taxon>
        <taxon>Malpighiales</taxon>
        <taxon>Salicaceae</taxon>
        <taxon>Saliceae</taxon>
        <taxon>Salix</taxon>
    </lineage>
</organism>
<reference evidence="1 2" key="1">
    <citation type="journal article" date="2023" name="Int. J. Mol. Sci.">
        <title>De Novo Assembly and Annotation of 11 Diverse Shrub Willow (Salix) Genomes Reveals Novel Gene Organization in Sex-Linked Regions.</title>
        <authorList>
            <person name="Hyden B."/>
            <person name="Feng K."/>
            <person name="Yates T.B."/>
            <person name="Jawdy S."/>
            <person name="Cereghino C."/>
            <person name="Smart L.B."/>
            <person name="Muchero W."/>
        </authorList>
    </citation>
    <scope>NUCLEOTIDE SEQUENCE [LARGE SCALE GENOMIC DNA]</scope>
    <source>
        <tissue evidence="1">Shoot tip</tissue>
    </source>
</reference>
<proteinExistence type="predicted"/>
<dbReference type="Proteomes" id="UP001162972">
    <property type="component" value="Chromosome 5"/>
</dbReference>
<dbReference type="AlphaFoldDB" id="A0AAD6JYL7"/>
<comment type="caution">
    <text evidence="1">The sequence shown here is derived from an EMBL/GenBank/DDBJ whole genome shotgun (WGS) entry which is preliminary data.</text>
</comment>
<evidence type="ECO:0000313" key="2">
    <source>
        <dbReference type="Proteomes" id="UP001162972"/>
    </source>
</evidence>
<accession>A0AAD6JYL7</accession>
<protein>
    <submittedName>
        <fullName evidence="1">Uncharacterized protein</fullName>
    </submittedName>
</protein>
<dbReference type="EMBL" id="JAPFFJ010000013">
    <property type="protein sequence ID" value="KAJ6412725.1"/>
    <property type="molecule type" value="Genomic_DNA"/>
</dbReference>
<gene>
    <name evidence="1" type="ORF">OIU84_005715</name>
</gene>